<evidence type="ECO:0000313" key="1">
    <source>
        <dbReference type="EMBL" id="MBU3877450.1"/>
    </source>
</evidence>
<dbReference type="EMBL" id="JABACJ020000018">
    <property type="protein sequence ID" value="MBU3877450.1"/>
    <property type="molecule type" value="Genomic_DNA"/>
</dbReference>
<name>A0ABS6D860_9FIRM</name>
<sequence>MSKNVMITIGRQFGSGGREVGSRLAKSLGLPLYDKNLVEMAAKKLDISEETAEEVDETTLSRFLSSYTYTPATVVPYVGNVEYMEPINDKMFYTQSAIIRELAKKGPAVFIGRCADYALKDHAECLNVYICADKEDRIKRIAGIYDLTEKKAADKIKKVDRERRYYYETYTGKDWGDVTSHDIILNVSRLGMERTIKDLEMIYRGMTEE</sequence>
<comment type="caution">
    <text evidence="1">The sequence shown here is derived from an EMBL/GenBank/DDBJ whole genome shotgun (WGS) entry which is preliminary data.</text>
</comment>
<proteinExistence type="predicted"/>
<dbReference type="Pfam" id="PF13189">
    <property type="entry name" value="Cytidylate_kin2"/>
    <property type="match status" value="1"/>
</dbReference>
<dbReference type="RefSeq" id="WP_216243966.1">
    <property type="nucleotide sequence ID" value="NZ_JABACJ020000018.1"/>
</dbReference>
<evidence type="ECO:0000313" key="2">
    <source>
        <dbReference type="Proteomes" id="UP000723714"/>
    </source>
</evidence>
<keyword evidence="2" id="KW-1185">Reference proteome</keyword>
<reference evidence="1 2" key="1">
    <citation type="submission" date="2021-06" db="EMBL/GenBank/DDBJ databases">
        <title>Faecalicatena sp. nov. isolated from porcine feces.</title>
        <authorList>
            <person name="Oh B.S."/>
            <person name="Lee J.H."/>
        </authorList>
    </citation>
    <scope>NUCLEOTIDE SEQUENCE [LARGE SCALE GENOMIC DNA]</scope>
    <source>
        <strain evidence="1 2">AGMB00832</strain>
    </source>
</reference>
<organism evidence="1 2">
    <name type="scientific">Faecalicatena faecalis</name>
    <dbReference type="NCBI Taxonomy" id="2726362"/>
    <lineage>
        <taxon>Bacteria</taxon>
        <taxon>Bacillati</taxon>
        <taxon>Bacillota</taxon>
        <taxon>Clostridia</taxon>
        <taxon>Lachnospirales</taxon>
        <taxon>Lachnospiraceae</taxon>
        <taxon>Faecalicatena</taxon>
    </lineage>
</organism>
<protein>
    <submittedName>
        <fullName evidence="1">Cytidylate kinase-like family protein</fullName>
    </submittedName>
</protein>
<dbReference type="Proteomes" id="UP000723714">
    <property type="component" value="Unassembled WGS sequence"/>
</dbReference>
<gene>
    <name evidence="1" type="ORF">HGO97_016725</name>
</gene>
<accession>A0ABS6D860</accession>